<keyword evidence="4" id="KW-0720">Serine protease</keyword>
<feature type="region of interest" description="Disordered" evidence="5">
    <location>
        <begin position="1"/>
        <end position="20"/>
    </location>
</feature>
<dbReference type="PANTHER" id="PTHR11757:SF19">
    <property type="entry name" value="PROLYL ENDOPEPTIDASE-LIKE"/>
    <property type="match status" value="1"/>
</dbReference>
<accession>A0A7V5NXK3</accession>
<dbReference type="AlphaFoldDB" id="A0A7V5NXK3"/>
<dbReference type="SUPFAM" id="SSF53474">
    <property type="entry name" value="alpha/beta-Hydrolases"/>
    <property type="match status" value="1"/>
</dbReference>
<sequence length="628" mass="71144">MKTDKAAPPKAHKRPLTITRHGRTRTDDYAWLKDENWRAVMEDPARLDPAIRTHLERENAYTDAVMAETKALQAELLAEMKGRISDVDSAVPEPDGPYEYAHHFRPGDQHGEYYRFPRGQADGPIESLLDADALALMMKADGYSFFEIGALSHSDDHSRLAFSLDVQGAERYGLYVLDIKTGLPLCRPVENTSGDFVWAADSETLFWIERDKNNRPAKVWRKNIISGEKAVLVYEEKDPGFFVSLGRSDTRKWIEINCHDHTSSETWLIPADRPEAAPKCAEPRQRDREYHLHDHGEDFYILTNADGATDFKIMKTRQENTDARHWQDFIPHRPGTLILGIETYEGYLVRLERVNALPRIVIHNLDTGTEQTVAFDEAAYALGLEGGHEFDTKWMRFSYSSPTTPRQVFDYHLETGKRRLRKTTIVPSGHNLKDYRTERIEIEARDGAKVPVTLIMRRDFRKDGKAPCLLYGYGAYGITISAGFRTNLLSLVDRGFVYAIAHIRGGMAKGYQWYLDGKLKHKHRTFDDFVDVGRALARLGYTREGRIIGHGGSAGGLLMGAALNQAPELFGGIIAAVPFVDVLNTMSDADLPLTPPEWPEWGNPLDSEQDYDTIASYCPYTNVTERAY</sequence>
<evidence type="ECO:0000256" key="3">
    <source>
        <dbReference type="ARBA" id="ARBA00022801"/>
    </source>
</evidence>
<dbReference type="SUPFAM" id="SSF50993">
    <property type="entry name" value="Peptidase/esterase 'gauge' domain"/>
    <property type="match status" value="1"/>
</dbReference>
<dbReference type="GO" id="GO:0004252">
    <property type="term" value="F:serine-type endopeptidase activity"/>
    <property type="evidence" value="ECO:0007669"/>
    <property type="project" value="InterPro"/>
</dbReference>
<dbReference type="InterPro" id="IPR029058">
    <property type="entry name" value="AB_hydrolase_fold"/>
</dbReference>
<evidence type="ECO:0000256" key="4">
    <source>
        <dbReference type="ARBA" id="ARBA00022825"/>
    </source>
</evidence>
<dbReference type="InterPro" id="IPR002470">
    <property type="entry name" value="Peptidase_S9A"/>
</dbReference>
<evidence type="ECO:0000256" key="5">
    <source>
        <dbReference type="SAM" id="MobiDB-lite"/>
    </source>
</evidence>
<feature type="domain" description="Peptidase S9A N-terminal" evidence="7">
    <location>
        <begin position="11"/>
        <end position="423"/>
    </location>
</feature>
<comment type="caution">
    <text evidence="8">The sequence shown here is derived from an EMBL/GenBank/DDBJ whole genome shotgun (WGS) entry which is preliminary data.</text>
</comment>
<dbReference type="Gene3D" id="3.40.50.1820">
    <property type="entry name" value="alpha/beta hydrolase"/>
    <property type="match status" value="1"/>
</dbReference>
<dbReference type="Pfam" id="PF00326">
    <property type="entry name" value="Peptidase_S9"/>
    <property type="match status" value="1"/>
</dbReference>
<evidence type="ECO:0000313" key="8">
    <source>
        <dbReference type="EMBL" id="HHI89062.1"/>
    </source>
</evidence>
<evidence type="ECO:0000259" key="7">
    <source>
        <dbReference type="Pfam" id="PF02897"/>
    </source>
</evidence>
<dbReference type="PRINTS" id="PR00862">
    <property type="entry name" value="PROLIGOPTASE"/>
</dbReference>
<evidence type="ECO:0000256" key="2">
    <source>
        <dbReference type="ARBA" id="ARBA00022670"/>
    </source>
</evidence>
<dbReference type="EMBL" id="DROP01000255">
    <property type="protein sequence ID" value="HHI89062.1"/>
    <property type="molecule type" value="Genomic_DNA"/>
</dbReference>
<name>A0A7V5NXK3_9PROT</name>
<dbReference type="InterPro" id="IPR001375">
    <property type="entry name" value="Peptidase_S9_cat"/>
</dbReference>
<dbReference type="Proteomes" id="UP000885806">
    <property type="component" value="Unassembled WGS sequence"/>
</dbReference>
<comment type="similarity">
    <text evidence="1">Belongs to the peptidase S9A family.</text>
</comment>
<keyword evidence="2" id="KW-0645">Protease</keyword>
<gene>
    <name evidence="8" type="ORF">ENK01_03830</name>
</gene>
<proteinExistence type="inferred from homology"/>
<dbReference type="Pfam" id="PF02897">
    <property type="entry name" value="Peptidase_S9_N"/>
    <property type="match status" value="1"/>
</dbReference>
<organism evidence="8">
    <name type="scientific">Hellea balneolensis</name>
    <dbReference type="NCBI Taxonomy" id="287478"/>
    <lineage>
        <taxon>Bacteria</taxon>
        <taxon>Pseudomonadati</taxon>
        <taxon>Pseudomonadota</taxon>
        <taxon>Alphaproteobacteria</taxon>
        <taxon>Maricaulales</taxon>
        <taxon>Robiginitomaculaceae</taxon>
        <taxon>Hellea</taxon>
    </lineage>
</organism>
<dbReference type="PANTHER" id="PTHR11757">
    <property type="entry name" value="PROTEASE FAMILY S9A OLIGOPEPTIDASE"/>
    <property type="match status" value="1"/>
</dbReference>
<feature type="domain" description="Peptidase S9 prolyl oligopeptidase catalytic" evidence="6">
    <location>
        <begin position="484"/>
        <end position="624"/>
    </location>
</feature>
<dbReference type="InterPro" id="IPR051543">
    <property type="entry name" value="Serine_Peptidase_S9A"/>
</dbReference>
<protein>
    <submittedName>
        <fullName evidence="8">S9 family peptidase</fullName>
    </submittedName>
</protein>
<keyword evidence="3" id="KW-0378">Hydrolase</keyword>
<reference evidence="8" key="1">
    <citation type="journal article" date="2020" name="mSystems">
        <title>Genome- and Community-Level Interaction Insights into Carbon Utilization and Element Cycling Functions of Hydrothermarchaeota in Hydrothermal Sediment.</title>
        <authorList>
            <person name="Zhou Z."/>
            <person name="Liu Y."/>
            <person name="Xu W."/>
            <person name="Pan J."/>
            <person name="Luo Z.H."/>
            <person name="Li M."/>
        </authorList>
    </citation>
    <scope>NUCLEOTIDE SEQUENCE [LARGE SCALE GENOMIC DNA]</scope>
    <source>
        <strain evidence="8">HyVt-538</strain>
    </source>
</reference>
<evidence type="ECO:0000256" key="1">
    <source>
        <dbReference type="ARBA" id="ARBA00005228"/>
    </source>
</evidence>
<feature type="non-terminal residue" evidence="8">
    <location>
        <position position="628"/>
    </location>
</feature>
<dbReference type="InterPro" id="IPR023302">
    <property type="entry name" value="Pept_S9A_N"/>
</dbReference>
<dbReference type="GO" id="GO:0006508">
    <property type="term" value="P:proteolysis"/>
    <property type="evidence" value="ECO:0007669"/>
    <property type="project" value="UniProtKB-KW"/>
</dbReference>
<evidence type="ECO:0000259" key="6">
    <source>
        <dbReference type="Pfam" id="PF00326"/>
    </source>
</evidence>
<feature type="compositionally biased region" description="Basic residues" evidence="5">
    <location>
        <begin position="10"/>
        <end position="20"/>
    </location>
</feature>
<dbReference type="Gene3D" id="2.130.10.120">
    <property type="entry name" value="Prolyl oligopeptidase, N-terminal domain"/>
    <property type="match status" value="1"/>
</dbReference>